<evidence type="ECO:0000256" key="3">
    <source>
        <dbReference type="ARBA" id="ARBA00022448"/>
    </source>
</evidence>
<gene>
    <name evidence="9" type="primary">proW_3</name>
    <name evidence="9" type="ORF">SDC9_202616</name>
</gene>
<dbReference type="PANTHER" id="PTHR47737:SF1">
    <property type="entry name" value="GLYCINE BETAINE_PROLINE BETAINE TRANSPORT SYSTEM PERMEASE PROTEIN PROW"/>
    <property type="match status" value="1"/>
</dbReference>
<dbReference type="EMBL" id="VSSQ01123656">
    <property type="protein sequence ID" value="MPN54937.1"/>
    <property type="molecule type" value="Genomic_DNA"/>
</dbReference>
<evidence type="ECO:0000256" key="5">
    <source>
        <dbReference type="ARBA" id="ARBA00022692"/>
    </source>
</evidence>
<dbReference type="InterPro" id="IPR035906">
    <property type="entry name" value="MetI-like_sf"/>
</dbReference>
<dbReference type="Pfam" id="PF00528">
    <property type="entry name" value="BPD_transp_1"/>
    <property type="match status" value="1"/>
</dbReference>
<evidence type="ECO:0000256" key="1">
    <source>
        <dbReference type="ARBA" id="ARBA00004141"/>
    </source>
</evidence>
<dbReference type="PANTHER" id="PTHR47737">
    <property type="entry name" value="GLYCINE BETAINE/PROLINE BETAINE TRANSPORT SYSTEM PERMEASE PROTEIN PROW"/>
    <property type="match status" value="1"/>
</dbReference>
<reference evidence="9" key="1">
    <citation type="submission" date="2019-08" db="EMBL/GenBank/DDBJ databases">
        <authorList>
            <person name="Kucharzyk K."/>
            <person name="Murdoch R.W."/>
            <person name="Higgins S."/>
            <person name="Loffler F."/>
        </authorList>
    </citation>
    <scope>NUCLEOTIDE SEQUENCE</scope>
</reference>
<keyword evidence="5" id="KW-0812">Transmembrane</keyword>
<evidence type="ECO:0000256" key="4">
    <source>
        <dbReference type="ARBA" id="ARBA00022475"/>
    </source>
</evidence>
<dbReference type="Gene3D" id="1.10.3720.10">
    <property type="entry name" value="MetI-like"/>
    <property type="match status" value="1"/>
</dbReference>
<feature type="domain" description="ABC transmembrane type-1" evidence="8">
    <location>
        <begin position="1"/>
        <end position="92"/>
    </location>
</feature>
<sequence>MNAEVVEAARSFGSTKLQMLLKVQMPQALPTIMAGINQTMMMAMSMVVTCSMIGARGLGNEVLIAVNRVEISRGFMAGGSVVILAILLDRLTQGWFSNRKESGDE</sequence>
<dbReference type="GO" id="GO:0031460">
    <property type="term" value="P:glycine betaine transport"/>
    <property type="evidence" value="ECO:0007669"/>
    <property type="project" value="TreeGrafter"/>
</dbReference>
<comment type="caution">
    <text evidence="9">The sequence shown here is derived from an EMBL/GenBank/DDBJ whole genome shotgun (WGS) entry which is preliminary data.</text>
</comment>
<keyword evidence="3" id="KW-0813">Transport</keyword>
<dbReference type="SUPFAM" id="SSF161098">
    <property type="entry name" value="MetI-like"/>
    <property type="match status" value="1"/>
</dbReference>
<name>A0A645IUX4_9ZZZZ</name>
<dbReference type="AlphaFoldDB" id="A0A645IUX4"/>
<dbReference type="GO" id="GO:0043190">
    <property type="term" value="C:ATP-binding cassette (ABC) transporter complex"/>
    <property type="evidence" value="ECO:0007669"/>
    <property type="project" value="TreeGrafter"/>
</dbReference>
<accession>A0A645IUX4</accession>
<evidence type="ECO:0000313" key="9">
    <source>
        <dbReference type="EMBL" id="MPN54937.1"/>
    </source>
</evidence>
<protein>
    <submittedName>
        <fullName evidence="9">Glycine betaine/proline betaine transport system permease protein ProW</fullName>
    </submittedName>
</protein>
<evidence type="ECO:0000256" key="6">
    <source>
        <dbReference type="ARBA" id="ARBA00022989"/>
    </source>
</evidence>
<dbReference type="GO" id="GO:0005275">
    <property type="term" value="F:amine transmembrane transporter activity"/>
    <property type="evidence" value="ECO:0007669"/>
    <property type="project" value="TreeGrafter"/>
</dbReference>
<dbReference type="CDD" id="cd06261">
    <property type="entry name" value="TM_PBP2"/>
    <property type="match status" value="1"/>
</dbReference>
<keyword evidence="6" id="KW-1133">Transmembrane helix</keyword>
<dbReference type="GO" id="GO:0015226">
    <property type="term" value="F:carnitine transmembrane transporter activity"/>
    <property type="evidence" value="ECO:0007669"/>
    <property type="project" value="TreeGrafter"/>
</dbReference>
<comment type="subcellular location">
    <subcellularLocation>
        <location evidence="2">Cell membrane</location>
    </subcellularLocation>
    <subcellularLocation>
        <location evidence="1">Membrane</location>
        <topology evidence="1">Multi-pass membrane protein</topology>
    </subcellularLocation>
</comment>
<evidence type="ECO:0000256" key="2">
    <source>
        <dbReference type="ARBA" id="ARBA00004236"/>
    </source>
</evidence>
<evidence type="ECO:0000256" key="7">
    <source>
        <dbReference type="ARBA" id="ARBA00023136"/>
    </source>
</evidence>
<keyword evidence="4" id="KW-1003">Cell membrane</keyword>
<dbReference type="InterPro" id="IPR000515">
    <property type="entry name" value="MetI-like"/>
</dbReference>
<organism evidence="9">
    <name type="scientific">bioreactor metagenome</name>
    <dbReference type="NCBI Taxonomy" id="1076179"/>
    <lineage>
        <taxon>unclassified sequences</taxon>
        <taxon>metagenomes</taxon>
        <taxon>ecological metagenomes</taxon>
    </lineage>
</organism>
<dbReference type="GO" id="GO:0015871">
    <property type="term" value="P:choline transport"/>
    <property type="evidence" value="ECO:0007669"/>
    <property type="project" value="TreeGrafter"/>
</dbReference>
<keyword evidence="7" id="KW-0472">Membrane</keyword>
<dbReference type="PROSITE" id="PS50928">
    <property type="entry name" value="ABC_TM1"/>
    <property type="match status" value="1"/>
</dbReference>
<evidence type="ECO:0000259" key="8">
    <source>
        <dbReference type="PROSITE" id="PS50928"/>
    </source>
</evidence>
<proteinExistence type="predicted"/>